<dbReference type="EMBL" id="CAKOGP040000868">
    <property type="protein sequence ID" value="CAJ1939901.1"/>
    <property type="molecule type" value="Genomic_DNA"/>
</dbReference>
<evidence type="ECO:0000256" key="2">
    <source>
        <dbReference type="SAM" id="SignalP"/>
    </source>
</evidence>
<gene>
    <name evidence="3" type="ORF">CYCCA115_LOCUS6786</name>
</gene>
<evidence type="ECO:0000256" key="1">
    <source>
        <dbReference type="SAM" id="Phobius"/>
    </source>
</evidence>
<reference evidence="3" key="1">
    <citation type="submission" date="2023-08" db="EMBL/GenBank/DDBJ databases">
        <authorList>
            <person name="Audoor S."/>
            <person name="Bilcke G."/>
        </authorList>
    </citation>
    <scope>NUCLEOTIDE SEQUENCE</scope>
</reference>
<evidence type="ECO:0008006" key="5">
    <source>
        <dbReference type="Google" id="ProtNLM"/>
    </source>
</evidence>
<feature type="signal peptide" evidence="2">
    <location>
        <begin position="1"/>
        <end position="18"/>
    </location>
</feature>
<name>A0AAD2CMV7_9STRA</name>
<keyword evidence="1" id="KW-1133">Transmembrane helix</keyword>
<keyword evidence="2" id="KW-0732">Signal</keyword>
<keyword evidence="1" id="KW-0812">Transmembrane</keyword>
<keyword evidence="1" id="KW-0472">Membrane</keyword>
<dbReference type="AlphaFoldDB" id="A0AAD2CMV7"/>
<protein>
    <recommendedName>
        <fullName evidence="5">Transmembrane protein</fullName>
    </recommendedName>
</protein>
<feature type="transmembrane region" description="Helical" evidence="1">
    <location>
        <begin position="89"/>
        <end position="109"/>
    </location>
</feature>
<evidence type="ECO:0000313" key="4">
    <source>
        <dbReference type="Proteomes" id="UP001295423"/>
    </source>
</evidence>
<feature type="chain" id="PRO_5041967642" description="Transmembrane protein" evidence="2">
    <location>
        <begin position="19"/>
        <end position="114"/>
    </location>
</feature>
<comment type="caution">
    <text evidence="3">The sequence shown here is derived from an EMBL/GenBank/DDBJ whole genome shotgun (WGS) entry which is preliminary data.</text>
</comment>
<organism evidence="3 4">
    <name type="scientific">Cylindrotheca closterium</name>
    <dbReference type="NCBI Taxonomy" id="2856"/>
    <lineage>
        <taxon>Eukaryota</taxon>
        <taxon>Sar</taxon>
        <taxon>Stramenopiles</taxon>
        <taxon>Ochrophyta</taxon>
        <taxon>Bacillariophyta</taxon>
        <taxon>Bacillariophyceae</taxon>
        <taxon>Bacillariophycidae</taxon>
        <taxon>Bacillariales</taxon>
        <taxon>Bacillariaceae</taxon>
        <taxon>Cylindrotheca</taxon>
    </lineage>
</organism>
<dbReference type="Proteomes" id="UP001295423">
    <property type="component" value="Unassembled WGS sequence"/>
</dbReference>
<proteinExistence type="predicted"/>
<evidence type="ECO:0000313" key="3">
    <source>
        <dbReference type="EMBL" id="CAJ1939901.1"/>
    </source>
</evidence>
<sequence>MMKLQLLILAAIMAAVSALVPPAAIQINVASLQQHPGVSSTSSMQDGIQQYLNGPASSLESSTFAVSLKDRPPPPTAEELAAKKRNFNLWFWGGGFVAPFLATFYYFGFKFWER</sequence>
<accession>A0AAD2CMV7</accession>
<keyword evidence="4" id="KW-1185">Reference proteome</keyword>